<accession>A0A7X0AZL7</accession>
<dbReference type="EMBL" id="JACIIZ010000010">
    <property type="protein sequence ID" value="MBB6253038.1"/>
    <property type="molecule type" value="Genomic_DNA"/>
</dbReference>
<sequence>MSKPLTGGSSDYYKVPIAHPATPGVAPYTAECLDIIEALDMTFAEGNAFKAIWRLAAARMGNGKPGNTALYDAEKVEFFGARMVAQAKPASSPPDDADEDGWRVPAAWLVTPDTFMGGPVTVPPPRP</sequence>
<proteinExistence type="predicted"/>
<comment type="caution">
    <text evidence="1">The sequence shown here is derived from an EMBL/GenBank/DDBJ whole genome shotgun (WGS) entry which is preliminary data.</text>
</comment>
<gene>
    <name evidence="1" type="ORF">FHS74_003607</name>
</gene>
<protein>
    <submittedName>
        <fullName evidence="1">Uncharacterized protein</fullName>
    </submittedName>
</protein>
<name>A0A7X0AZL7_9PROT</name>
<evidence type="ECO:0000313" key="2">
    <source>
        <dbReference type="Proteomes" id="UP000539175"/>
    </source>
</evidence>
<evidence type="ECO:0000313" key="1">
    <source>
        <dbReference type="EMBL" id="MBB6253038.1"/>
    </source>
</evidence>
<dbReference type="RefSeq" id="WP_184803055.1">
    <property type="nucleotide sequence ID" value="NZ_JACIIZ010000010.1"/>
</dbReference>
<dbReference type="AlphaFoldDB" id="A0A7X0AZL7"/>
<dbReference type="Proteomes" id="UP000539175">
    <property type="component" value="Unassembled WGS sequence"/>
</dbReference>
<reference evidence="1 2" key="1">
    <citation type="submission" date="2020-08" db="EMBL/GenBank/DDBJ databases">
        <title>Genomic Encyclopedia of Type Strains, Phase IV (KMG-IV): sequencing the most valuable type-strain genomes for metagenomic binning, comparative biology and taxonomic classification.</title>
        <authorList>
            <person name="Goeker M."/>
        </authorList>
    </citation>
    <scope>NUCLEOTIDE SEQUENCE [LARGE SCALE GENOMIC DNA]</scope>
    <source>
        <strain evidence="1 2">DSM 22198</strain>
    </source>
</reference>
<keyword evidence="2" id="KW-1185">Reference proteome</keyword>
<organism evidence="1 2">
    <name type="scientific">Nitrospirillum iridis</name>
    <dbReference type="NCBI Taxonomy" id="765888"/>
    <lineage>
        <taxon>Bacteria</taxon>
        <taxon>Pseudomonadati</taxon>
        <taxon>Pseudomonadota</taxon>
        <taxon>Alphaproteobacteria</taxon>
        <taxon>Rhodospirillales</taxon>
        <taxon>Azospirillaceae</taxon>
        <taxon>Nitrospirillum</taxon>
    </lineage>
</organism>